<proteinExistence type="predicted"/>
<accession>A0A1H4CLL5</accession>
<dbReference type="EMBL" id="FNQR01000006">
    <property type="protein sequence ID" value="SEA61336.1"/>
    <property type="molecule type" value="Genomic_DNA"/>
</dbReference>
<sequence>MSLSMLNMYISFAGIIFMFLAIGLIMLSRYKLKGIVAGIVAAFAYIFMILSGLIIFYIVFSGPTG</sequence>
<keyword evidence="1" id="KW-1133">Transmembrane helix</keyword>
<evidence type="ECO:0000256" key="1">
    <source>
        <dbReference type="SAM" id="Phobius"/>
    </source>
</evidence>
<keyword evidence="1" id="KW-0812">Transmembrane</keyword>
<dbReference type="Proteomes" id="UP000198584">
    <property type="component" value="Unassembled WGS sequence"/>
</dbReference>
<dbReference type="AlphaFoldDB" id="A0A1H4CLL5"/>
<dbReference type="Pfam" id="PF10966">
    <property type="entry name" value="DUF2768"/>
    <property type="match status" value="1"/>
</dbReference>
<gene>
    <name evidence="2" type="ORF">SAMN05421743_106105</name>
</gene>
<evidence type="ECO:0000313" key="3">
    <source>
        <dbReference type="Proteomes" id="UP000198584"/>
    </source>
</evidence>
<dbReference type="RefSeq" id="WP_093044665.1">
    <property type="nucleotide sequence ID" value="NZ_FNQR01000006.1"/>
</dbReference>
<evidence type="ECO:0008006" key="4">
    <source>
        <dbReference type="Google" id="ProtNLM"/>
    </source>
</evidence>
<reference evidence="2 3" key="1">
    <citation type="submission" date="2016-10" db="EMBL/GenBank/DDBJ databases">
        <authorList>
            <person name="de Groot N.N."/>
        </authorList>
    </citation>
    <scope>NUCLEOTIDE SEQUENCE [LARGE SCALE GENOMIC DNA]</scope>
    <source>
        <strain evidence="2 3">CCM7597</strain>
    </source>
</reference>
<keyword evidence="3" id="KW-1185">Reference proteome</keyword>
<dbReference type="OrthoDB" id="2476435at2"/>
<name>A0A1H4CLL5_9BACI</name>
<feature type="transmembrane region" description="Helical" evidence="1">
    <location>
        <begin position="34"/>
        <end position="60"/>
    </location>
</feature>
<dbReference type="STRING" id="571932.SAMN05421743_106105"/>
<dbReference type="InterPro" id="IPR020076">
    <property type="entry name" value="DUF2768"/>
</dbReference>
<feature type="transmembrane region" description="Helical" evidence="1">
    <location>
        <begin position="6"/>
        <end position="27"/>
    </location>
</feature>
<protein>
    <recommendedName>
        <fullName evidence="4">DUF2768 domain-containing protein</fullName>
    </recommendedName>
</protein>
<organism evidence="2 3">
    <name type="scientific">Thalassobacillus cyri</name>
    <dbReference type="NCBI Taxonomy" id="571932"/>
    <lineage>
        <taxon>Bacteria</taxon>
        <taxon>Bacillati</taxon>
        <taxon>Bacillota</taxon>
        <taxon>Bacilli</taxon>
        <taxon>Bacillales</taxon>
        <taxon>Bacillaceae</taxon>
        <taxon>Thalassobacillus</taxon>
    </lineage>
</organism>
<evidence type="ECO:0000313" key="2">
    <source>
        <dbReference type="EMBL" id="SEA61336.1"/>
    </source>
</evidence>
<keyword evidence="1" id="KW-0472">Membrane</keyword>